<sequence>MAIKRKLRKEPDLQTTKFTEQLQEETSSSKTKNRGRPRKPNVTTSTNDFNEDVVAASSPSTTTETTVQPPAKKARKSKSIKSKTKAVKEKTKVSANEWADDTYPINIKEQLRTSNSGGKGGGKVAAALAIKIGSNKKGAQATAQVNSRNAIIIPSDIPEKQQTSSTSQSPKIIKPRKWNRKKVVIRTTGGEIAMPVWYSTEQRQILRNISFSG</sequence>
<evidence type="ECO:0000313" key="3">
    <source>
        <dbReference type="Proteomes" id="UP000789831"/>
    </source>
</evidence>
<feature type="compositionally biased region" description="Polar residues" evidence="1">
    <location>
        <begin position="13"/>
        <end position="30"/>
    </location>
</feature>
<feature type="region of interest" description="Disordered" evidence="1">
    <location>
        <begin position="1"/>
        <end position="88"/>
    </location>
</feature>
<accession>A0A9N9DNB6</accession>
<proteinExistence type="predicted"/>
<keyword evidence="3" id="KW-1185">Reference proteome</keyword>
<protein>
    <submittedName>
        <fullName evidence="2">1051_t:CDS:1</fullName>
    </submittedName>
</protein>
<organism evidence="2 3">
    <name type="scientific">Ambispora gerdemannii</name>
    <dbReference type="NCBI Taxonomy" id="144530"/>
    <lineage>
        <taxon>Eukaryota</taxon>
        <taxon>Fungi</taxon>
        <taxon>Fungi incertae sedis</taxon>
        <taxon>Mucoromycota</taxon>
        <taxon>Glomeromycotina</taxon>
        <taxon>Glomeromycetes</taxon>
        <taxon>Archaeosporales</taxon>
        <taxon>Ambisporaceae</taxon>
        <taxon>Ambispora</taxon>
    </lineage>
</organism>
<feature type="compositionally biased region" description="Basic residues" evidence="1">
    <location>
        <begin position="72"/>
        <end position="85"/>
    </location>
</feature>
<comment type="caution">
    <text evidence="2">The sequence shown here is derived from an EMBL/GenBank/DDBJ whole genome shotgun (WGS) entry which is preliminary data.</text>
</comment>
<reference evidence="2" key="1">
    <citation type="submission" date="2021-06" db="EMBL/GenBank/DDBJ databases">
        <authorList>
            <person name="Kallberg Y."/>
            <person name="Tangrot J."/>
            <person name="Rosling A."/>
        </authorList>
    </citation>
    <scope>NUCLEOTIDE SEQUENCE</scope>
    <source>
        <strain evidence="2">MT106</strain>
    </source>
</reference>
<name>A0A9N9DNB6_9GLOM</name>
<gene>
    <name evidence="2" type="ORF">AGERDE_LOCUS10994</name>
</gene>
<dbReference type="OrthoDB" id="114080at2759"/>
<dbReference type="AlphaFoldDB" id="A0A9N9DNB6"/>
<dbReference type="EMBL" id="CAJVPL010003993">
    <property type="protein sequence ID" value="CAG8641495.1"/>
    <property type="molecule type" value="Genomic_DNA"/>
</dbReference>
<evidence type="ECO:0000313" key="2">
    <source>
        <dbReference type="EMBL" id="CAG8641495.1"/>
    </source>
</evidence>
<dbReference type="Proteomes" id="UP000789831">
    <property type="component" value="Unassembled WGS sequence"/>
</dbReference>
<feature type="compositionally biased region" description="Low complexity" evidence="1">
    <location>
        <begin position="53"/>
        <end position="71"/>
    </location>
</feature>
<evidence type="ECO:0000256" key="1">
    <source>
        <dbReference type="SAM" id="MobiDB-lite"/>
    </source>
</evidence>